<evidence type="ECO:0000256" key="3">
    <source>
        <dbReference type="PROSITE-ProRule" id="PRU00221"/>
    </source>
</evidence>
<dbReference type="InterPro" id="IPR036322">
    <property type="entry name" value="WD40_repeat_dom_sf"/>
</dbReference>
<evidence type="ECO:0000256" key="4">
    <source>
        <dbReference type="SAM" id="MobiDB-lite"/>
    </source>
</evidence>
<protein>
    <recommendedName>
        <fullName evidence="7">Transducin/WD40 repeat-like superfamily protein</fullName>
    </recommendedName>
</protein>
<feature type="repeat" description="WD" evidence="3">
    <location>
        <begin position="398"/>
        <end position="432"/>
    </location>
</feature>
<dbReference type="GO" id="GO:0005634">
    <property type="term" value="C:nucleus"/>
    <property type="evidence" value="ECO:0007669"/>
    <property type="project" value="TreeGrafter"/>
</dbReference>
<accession>A0AAQ3RYA0</accession>
<dbReference type="InterPro" id="IPR015943">
    <property type="entry name" value="WD40/YVTN_repeat-like_dom_sf"/>
</dbReference>
<feature type="repeat" description="WD" evidence="3">
    <location>
        <begin position="282"/>
        <end position="324"/>
    </location>
</feature>
<dbReference type="PROSITE" id="PS50294">
    <property type="entry name" value="WD_REPEATS_REGION"/>
    <property type="match status" value="2"/>
</dbReference>
<feature type="compositionally biased region" description="Low complexity" evidence="4">
    <location>
        <begin position="37"/>
        <end position="67"/>
    </location>
</feature>
<feature type="compositionally biased region" description="Basic and acidic residues" evidence="4">
    <location>
        <begin position="579"/>
        <end position="592"/>
    </location>
</feature>
<dbReference type="AlphaFoldDB" id="A0AAQ3RYA0"/>
<keyword evidence="2" id="KW-0677">Repeat</keyword>
<dbReference type="PANTHER" id="PTHR16017">
    <property type="entry name" value="GASTRULATION DEFECTIVE PROTEIN 1-RELATED"/>
    <property type="match status" value="1"/>
</dbReference>
<reference evidence="5 6" key="1">
    <citation type="journal article" date="2023" name="Life. Sci Alliance">
        <title>Evolutionary insights into 3D genome organization and epigenetic landscape of Vigna mungo.</title>
        <authorList>
            <person name="Junaid A."/>
            <person name="Singh B."/>
            <person name="Bhatia S."/>
        </authorList>
    </citation>
    <scope>NUCLEOTIDE SEQUENCE [LARGE SCALE GENOMIC DNA]</scope>
    <source>
        <strain evidence="5">Urdbean</strain>
    </source>
</reference>
<dbReference type="Pfam" id="PF00400">
    <property type="entry name" value="WD40"/>
    <property type="match status" value="4"/>
</dbReference>
<dbReference type="GO" id="GO:0035861">
    <property type="term" value="C:site of double-strand break"/>
    <property type="evidence" value="ECO:0007669"/>
    <property type="project" value="TreeGrafter"/>
</dbReference>
<feature type="region of interest" description="Disordered" evidence="4">
    <location>
        <begin position="652"/>
        <end position="673"/>
    </location>
</feature>
<evidence type="ECO:0008006" key="7">
    <source>
        <dbReference type="Google" id="ProtNLM"/>
    </source>
</evidence>
<proteinExistence type="predicted"/>
<dbReference type="PROSITE" id="PS50082">
    <property type="entry name" value="WD_REPEATS_2"/>
    <property type="match status" value="2"/>
</dbReference>
<organism evidence="5 6">
    <name type="scientific">Vigna mungo</name>
    <name type="common">Black gram</name>
    <name type="synonym">Phaseolus mungo</name>
    <dbReference type="NCBI Taxonomy" id="3915"/>
    <lineage>
        <taxon>Eukaryota</taxon>
        <taxon>Viridiplantae</taxon>
        <taxon>Streptophyta</taxon>
        <taxon>Embryophyta</taxon>
        <taxon>Tracheophyta</taxon>
        <taxon>Spermatophyta</taxon>
        <taxon>Magnoliopsida</taxon>
        <taxon>eudicotyledons</taxon>
        <taxon>Gunneridae</taxon>
        <taxon>Pentapetalae</taxon>
        <taxon>rosids</taxon>
        <taxon>fabids</taxon>
        <taxon>Fabales</taxon>
        <taxon>Fabaceae</taxon>
        <taxon>Papilionoideae</taxon>
        <taxon>50 kb inversion clade</taxon>
        <taxon>NPAAA clade</taxon>
        <taxon>indigoferoid/millettioid clade</taxon>
        <taxon>Phaseoleae</taxon>
        <taxon>Vigna</taxon>
    </lineage>
</organism>
<sequence>MEEDGDIYDGVRAQFPLSFGKQSKPQTPLEAIHNATRRSTSTSNPNSKTTDQLPSLSSSSREWLNSLRPSKNPIPPPPADHDDAPLVGPPPPPPSASDVEDEDGDMIGPPPPPTNASESEDDLDEDKVGTRFRIPLSNEIVLKGHTKKTGLSYLNEHLLQVVSALAVDHTGSRVLSGSYDYTVRMYDFQGMNARLESFRQLEPFEGHQVRNLSWSPTADRFLCVTGSAQAKVGMASLSANFLCVCDPALILPFVLPQIYDRDGLTLGEFVKGDMYIRDLKNTKGHISGLTCGEWHPKTKETILTSSEDGSLRIWDVNDFKSQKQVWEFYQSSSIVNVFIGVVPCTVIKPKLARPGRVPVTTCAWDRDGKCIAGGIGDGSIQIWNIKPGWGSRPDLHIEKGHEDDISGLKFSSDGRILLSRSFDGSLKVWDLRKIKEPLKVFEDLPNHYGQTNIAFSPDEQLFLTGTSVERESSTGGLLCFFDRLNLELVSRVGISSTCSVVQCYWHPKLNQILATTGDKSQGGTHVLYDPTLSERGALVCVARAPRKKSIDDFEAKPVIHNPHALPLFRDQPSRKRQREKVLKDPLKSHKPELPITGPGFGGRVGTSQGSLLTQYLLKKGGMIKETWMEEDPREAILKYADAAAKDPKFIAPAYAETQPEPVFAKSDSEDEDK</sequence>
<gene>
    <name evidence="5" type="ORF">V8G54_022395</name>
</gene>
<feature type="region of interest" description="Disordered" evidence="4">
    <location>
        <begin position="17"/>
        <end position="125"/>
    </location>
</feature>
<dbReference type="InterPro" id="IPR019775">
    <property type="entry name" value="WD40_repeat_CS"/>
</dbReference>
<feature type="region of interest" description="Disordered" evidence="4">
    <location>
        <begin position="570"/>
        <end position="604"/>
    </location>
</feature>
<dbReference type="SUPFAM" id="SSF50978">
    <property type="entry name" value="WD40 repeat-like"/>
    <property type="match status" value="1"/>
</dbReference>
<name>A0AAQ3RYA0_VIGMU</name>
<evidence type="ECO:0000313" key="6">
    <source>
        <dbReference type="Proteomes" id="UP001374535"/>
    </source>
</evidence>
<dbReference type="PANTHER" id="PTHR16017:SF0">
    <property type="entry name" value="WD REPEAT-CONTAINING PROTEIN 70"/>
    <property type="match status" value="1"/>
</dbReference>
<evidence type="ECO:0000256" key="2">
    <source>
        <dbReference type="ARBA" id="ARBA00022737"/>
    </source>
</evidence>
<dbReference type="EMBL" id="CP144695">
    <property type="protein sequence ID" value="WVZ09049.1"/>
    <property type="molecule type" value="Genomic_DNA"/>
</dbReference>
<keyword evidence="6" id="KW-1185">Reference proteome</keyword>
<dbReference type="SMART" id="SM00320">
    <property type="entry name" value="WD40"/>
    <property type="match status" value="5"/>
</dbReference>
<keyword evidence="1 3" id="KW-0853">WD repeat</keyword>
<dbReference type="Proteomes" id="UP001374535">
    <property type="component" value="Chromosome 6"/>
</dbReference>
<evidence type="ECO:0000256" key="1">
    <source>
        <dbReference type="ARBA" id="ARBA00022574"/>
    </source>
</evidence>
<dbReference type="InterPro" id="IPR051858">
    <property type="entry name" value="WD_repeat_GAD-1"/>
</dbReference>
<dbReference type="PROSITE" id="PS00678">
    <property type="entry name" value="WD_REPEATS_1"/>
    <property type="match status" value="2"/>
</dbReference>
<evidence type="ECO:0000313" key="5">
    <source>
        <dbReference type="EMBL" id="WVZ09049.1"/>
    </source>
</evidence>
<dbReference type="InterPro" id="IPR020472">
    <property type="entry name" value="WD40_PAC1"/>
</dbReference>
<dbReference type="InterPro" id="IPR001680">
    <property type="entry name" value="WD40_rpt"/>
</dbReference>
<dbReference type="PRINTS" id="PR00320">
    <property type="entry name" value="GPROTEINBRPT"/>
</dbReference>
<dbReference type="Gene3D" id="2.130.10.10">
    <property type="entry name" value="YVTN repeat-like/Quinoprotein amine dehydrogenase"/>
    <property type="match status" value="2"/>
</dbReference>